<dbReference type="EMBL" id="WQLA01000008">
    <property type="protein sequence ID" value="MVN93034.1"/>
    <property type="molecule type" value="Genomic_DNA"/>
</dbReference>
<dbReference type="OrthoDB" id="732094at2"/>
<proteinExistence type="predicted"/>
<keyword evidence="2" id="KW-1185">Reference proteome</keyword>
<gene>
    <name evidence="1" type="ORF">GO816_18025</name>
</gene>
<reference evidence="1 2" key="1">
    <citation type="submission" date="2019-12" db="EMBL/GenBank/DDBJ databases">
        <title>Mucilaginibacter sp. HME9299 genome sequencing and assembly.</title>
        <authorList>
            <person name="Kang H."/>
            <person name="Kim H."/>
            <person name="Joh K."/>
        </authorList>
    </citation>
    <scope>NUCLEOTIDE SEQUENCE [LARGE SCALE GENOMIC DNA]</scope>
    <source>
        <strain evidence="1 2">HME9299</strain>
    </source>
</reference>
<comment type="caution">
    <text evidence="1">The sequence shown here is derived from an EMBL/GenBank/DDBJ whole genome shotgun (WGS) entry which is preliminary data.</text>
</comment>
<name>A0A6I4IRK7_9SPHI</name>
<accession>A0A6I4IRK7</accession>
<protein>
    <submittedName>
        <fullName evidence="1">Uncharacterized protein</fullName>
    </submittedName>
</protein>
<dbReference type="RefSeq" id="WP_157543352.1">
    <property type="nucleotide sequence ID" value="NZ_WQLA01000008.1"/>
</dbReference>
<evidence type="ECO:0000313" key="2">
    <source>
        <dbReference type="Proteomes" id="UP000434850"/>
    </source>
</evidence>
<dbReference type="Proteomes" id="UP000434850">
    <property type="component" value="Unassembled WGS sequence"/>
</dbReference>
<organism evidence="1 2">
    <name type="scientific">Mucilaginibacter aquatilis</name>
    <dbReference type="NCBI Taxonomy" id="1517760"/>
    <lineage>
        <taxon>Bacteria</taxon>
        <taxon>Pseudomonadati</taxon>
        <taxon>Bacteroidota</taxon>
        <taxon>Sphingobacteriia</taxon>
        <taxon>Sphingobacteriales</taxon>
        <taxon>Sphingobacteriaceae</taxon>
        <taxon>Mucilaginibacter</taxon>
    </lineage>
</organism>
<evidence type="ECO:0000313" key="1">
    <source>
        <dbReference type="EMBL" id="MVN93034.1"/>
    </source>
</evidence>
<sequence>MDSLNELVKLLDETDFKQFKWYLQRKNKRNDVKNLDLLNIIRADDIDSLNKLYNPDKNKDAYHALRKRLQDNLVIFLSGKTFESSHSESQSALRLLVVARYLLENDLVKLAFKCLEKAEASAERAEQFNLLNEILLLKLQYAHLPQAASFDVITARFTQNQLYMQREANLNVAYAYLRQQLQFIHQEGRVVNLTSLVIATIRRYKISMADLMTHKSVYQILFIANEYAAIQQNYQLIERFVNRVSRFIELRSAENKSHTYYHIHVLYYLANFHLRQKNFAKSMHHLSEMMELMQGGKYYHVFYMRYELLYALNKFFSGFADAAINVLQAALSGKKHSAKLEDIEDLRICLAMFLALNDNRASLKYVSMLNQTDAWYEKKMGMLWSIRKHLMEVLIYAQFSNIELATSRLQSFRRRYKSYLLKTSEQRVLNYLKLVERYLVNPNVIDDERYKHSVLAMANAQENNDIFTLSFIGWLIARWEKDNAYKTVLNLIQK</sequence>
<dbReference type="AlphaFoldDB" id="A0A6I4IRK7"/>